<feature type="compositionally biased region" description="Acidic residues" evidence="1">
    <location>
        <begin position="20"/>
        <end position="29"/>
    </location>
</feature>
<accession>A0A8R7UQQ4</accession>
<evidence type="ECO:0000313" key="3">
    <source>
        <dbReference type="Proteomes" id="UP000015106"/>
    </source>
</evidence>
<keyword evidence="3" id="KW-1185">Reference proteome</keyword>
<reference evidence="3" key="1">
    <citation type="journal article" date="2013" name="Nature">
        <title>Draft genome of the wheat A-genome progenitor Triticum urartu.</title>
        <authorList>
            <person name="Ling H.Q."/>
            <person name="Zhao S."/>
            <person name="Liu D."/>
            <person name="Wang J."/>
            <person name="Sun H."/>
            <person name="Zhang C."/>
            <person name="Fan H."/>
            <person name="Li D."/>
            <person name="Dong L."/>
            <person name="Tao Y."/>
            <person name="Gao C."/>
            <person name="Wu H."/>
            <person name="Li Y."/>
            <person name="Cui Y."/>
            <person name="Guo X."/>
            <person name="Zheng S."/>
            <person name="Wang B."/>
            <person name="Yu K."/>
            <person name="Liang Q."/>
            <person name="Yang W."/>
            <person name="Lou X."/>
            <person name="Chen J."/>
            <person name="Feng M."/>
            <person name="Jian J."/>
            <person name="Zhang X."/>
            <person name="Luo G."/>
            <person name="Jiang Y."/>
            <person name="Liu J."/>
            <person name="Wang Z."/>
            <person name="Sha Y."/>
            <person name="Zhang B."/>
            <person name="Wu H."/>
            <person name="Tang D."/>
            <person name="Shen Q."/>
            <person name="Xue P."/>
            <person name="Zou S."/>
            <person name="Wang X."/>
            <person name="Liu X."/>
            <person name="Wang F."/>
            <person name="Yang Y."/>
            <person name="An X."/>
            <person name="Dong Z."/>
            <person name="Zhang K."/>
            <person name="Zhang X."/>
            <person name="Luo M.C."/>
            <person name="Dvorak J."/>
            <person name="Tong Y."/>
            <person name="Wang J."/>
            <person name="Yang H."/>
            <person name="Li Z."/>
            <person name="Wang D."/>
            <person name="Zhang A."/>
            <person name="Wang J."/>
        </authorList>
    </citation>
    <scope>NUCLEOTIDE SEQUENCE</scope>
    <source>
        <strain evidence="3">cv. G1812</strain>
    </source>
</reference>
<dbReference type="PANTHER" id="PTHR34835:SF63">
    <property type="entry name" value="AMINOTRANSFERASE-LIKE PLANT MOBILE DOMAIN-CONTAINING PROTEIN"/>
    <property type="match status" value="1"/>
</dbReference>
<dbReference type="PANTHER" id="PTHR34835">
    <property type="entry name" value="OS07G0283600 PROTEIN-RELATED"/>
    <property type="match status" value="1"/>
</dbReference>
<name>A0A8R7UQQ4_TRIUA</name>
<dbReference type="AlphaFoldDB" id="A0A8R7UQQ4"/>
<reference evidence="2" key="3">
    <citation type="submission" date="2022-06" db="UniProtKB">
        <authorList>
            <consortium name="EnsemblPlants"/>
        </authorList>
    </citation>
    <scope>IDENTIFICATION</scope>
</reference>
<feature type="region of interest" description="Disordered" evidence="1">
    <location>
        <begin position="1"/>
        <end position="57"/>
    </location>
</feature>
<protein>
    <submittedName>
        <fullName evidence="2">Uncharacterized protein</fullName>
    </submittedName>
</protein>
<evidence type="ECO:0000256" key="1">
    <source>
        <dbReference type="SAM" id="MobiDB-lite"/>
    </source>
</evidence>
<dbReference type="Proteomes" id="UP000015106">
    <property type="component" value="Chromosome 6"/>
</dbReference>
<sequence>MDGYGIPAFGPRPPRRFDDASSESEEEEGICFPAGGGVAESESDEEDQNQRNGKAPAISSRCSVKKLHDLLASLDEERKQYIADMDFGGLLELPNITRTDRHFLMSILGHIDEEASSITIDHKCDVQFYDEDVHTVLCIPCGASRRRRACWHCLKQKDDCSWAATTKSIRLISFCLSLYCTNRRIHEPPETVLRC</sequence>
<organism evidence="2 3">
    <name type="scientific">Triticum urartu</name>
    <name type="common">Red wild einkorn</name>
    <name type="synonym">Crithodium urartu</name>
    <dbReference type="NCBI Taxonomy" id="4572"/>
    <lineage>
        <taxon>Eukaryota</taxon>
        <taxon>Viridiplantae</taxon>
        <taxon>Streptophyta</taxon>
        <taxon>Embryophyta</taxon>
        <taxon>Tracheophyta</taxon>
        <taxon>Spermatophyta</taxon>
        <taxon>Magnoliopsida</taxon>
        <taxon>Liliopsida</taxon>
        <taxon>Poales</taxon>
        <taxon>Poaceae</taxon>
        <taxon>BOP clade</taxon>
        <taxon>Pooideae</taxon>
        <taxon>Triticodae</taxon>
        <taxon>Triticeae</taxon>
        <taxon>Triticinae</taxon>
        <taxon>Triticum</taxon>
    </lineage>
</organism>
<dbReference type="EnsemblPlants" id="TuG1812G0600001893.01.T01">
    <property type="protein sequence ID" value="TuG1812G0600001893.01.T01.cds397834"/>
    <property type="gene ID" value="TuG1812G0600001893.01"/>
</dbReference>
<evidence type="ECO:0000313" key="2">
    <source>
        <dbReference type="EnsemblPlants" id="TuG1812G0600001893.01.T01.cds397834"/>
    </source>
</evidence>
<dbReference type="Gramene" id="TuG1812G0600001893.01.T01">
    <property type="protein sequence ID" value="TuG1812G0600001893.01.T01.cds397834"/>
    <property type="gene ID" value="TuG1812G0600001893.01"/>
</dbReference>
<proteinExistence type="predicted"/>
<reference evidence="2" key="2">
    <citation type="submission" date="2018-03" db="EMBL/GenBank/DDBJ databases">
        <title>The Triticum urartu genome reveals the dynamic nature of wheat genome evolution.</title>
        <authorList>
            <person name="Ling H."/>
            <person name="Ma B."/>
            <person name="Shi X."/>
            <person name="Liu H."/>
            <person name="Dong L."/>
            <person name="Sun H."/>
            <person name="Cao Y."/>
            <person name="Gao Q."/>
            <person name="Zheng S."/>
            <person name="Li Y."/>
            <person name="Yu Y."/>
            <person name="Du H."/>
            <person name="Qi M."/>
            <person name="Li Y."/>
            <person name="Yu H."/>
            <person name="Cui Y."/>
            <person name="Wang N."/>
            <person name="Chen C."/>
            <person name="Wu H."/>
            <person name="Zhao Y."/>
            <person name="Zhang J."/>
            <person name="Li Y."/>
            <person name="Zhou W."/>
            <person name="Zhang B."/>
            <person name="Hu W."/>
            <person name="Eijk M."/>
            <person name="Tang J."/>
            <person name="Witsenboer H."/>
            <person name="Zhao S."/>
            <person name="Li Z."/>
            <person name="Zhang A."/>
            <person name="Wang D."/>
            <person name="Liang C."/>
        </authorList>
    </citation>
    <scope>NUCLEOTIDE SEQUENCE [LARGE SCALE GENOMIC DNA]</scope>
    <source>
        <strain evidence="2">cv. G1812</strain>
    </source>
</reference>